<dbReference type="AlphaFoldDB" id="X0ULC7"/>
<dbReference type="SUPFAM" id="SSF53756">
    <property type="entry name" value="UDP-Glycosyltransferase/glycogen phosphorylase"/>
    <property type="match status" value="1"/>
</dbReference>
<accession>X0ULC7</accession>
<sequence length="119" mass="13782">MGVQAEFHCNIPRLELIKLLKKAEILVSPSVFEGWGLSPMEAIYCGVPILLNDLEVFKEIWGNNALYHKQDDINNMRSLIYLLLANKDIRNQIVDNCLPLIKDFTIPKFVERWKEAIKL</sequence>
<dbReference type="GO" id="GO:0009103">
    <property type="term" value="P:lipopolysaccharide biosynthetic process"/>
    <property type="evidence" value="ECO:0007669"/>
    <property type="project" value="TreeGrafter"/>
</dbReference>
<dbReference type="PANTHER" id="PTHR46401">
    <property type="entry name" value="GLYCOSYLTRANSFERASE WBBK-RELATED"/>
    <property type="match status" value="1"/>
</dbReference>
<dbReference type="InterPro" id="IPR001296">
    <property type="entry name" value="Glyco_trans_1"/>
</dbReference>
<protein>
    <recommendedName>
        <fullName evidence="2">Glycosyl transferase family 1 domain-containing protein</fullName>
    </recommendedName>
</protein>
<keyword evidence="1" id="KW-0808">Transferase</keyword>
<dbReference type="Gene3D" id="3.40.50.2000">
    <property type="entry name" value="Glycogen Phosphorylase B"/>
    <property type="match status" value="1"/>
</dbReference>
<evidence type="ECO:0000313" key="3">
    <source>
        <dbReference type="EMBL" id="GAG00077.1"/>
    </source>
</evidence>
<comment type="caution">
    <text evidence="3">The sequence shown here is derived from an EMBL/GenBank/DDBJ whole genome shotgun (WGS) entry which is preliminary data.</text>
</comment>
<name>X0ULC7_9ZZZZ</name>
<feature type="domain" description="Glycosyl transferase family 1" evidence="2">
    <location>
        <begin position="4"/>
        <end position="96"/>
    </location>
</feature>
<gene>
    <name evidence="3" type="ORF">S01H1_41478</name>
</gene>
<evidence type="ECO:0000259" key="2">
    <source>
        <dbReference type="Pfam" id="PF00534"/>
    </source>
</evidence>
<dbReference type="EMBL" id="BARS01026310">
    <property type="protein sequence ID" value="GAG00077.1"/>
    <property type="molecule type" value="Genomic_DNA"/>
</dbReference>
<proteinExistence type="predicted"/>
<dbReference type="Pfam" id="PF00534">
    <property type="entry name" value="Glycos_transf_1"/>
    <property type="match status" value="1"/>
</dbReference>
<organism evidence="3">
    <name type="scientific">marine sediment metagenome</name>
    <dbReference type="NCBI Taxonomy" id="412755"/>
    <lineage>
        <taxon>unclassified sequences</taxon>
        <taxon>metagenomes</taxon>
        <taxon>ecological metagenomes</taxon>
    </lineage>
</organism>
<dbReference type="PANTHER" id="PTHR46401:SF2">
    <property type="entry name" value="GLYCOSYLTRANSFERASE WBBK-RELATED"/>
    <property type="match status" value="1"/>
</dbReference>
<dbReference type="GO" id="GO:0016757">
    <property type="term" value="F:glycosyltransferase activity"/>
    <property type="evidence" value="ECO:0007669"/>
    <property type="project" value="InterPro"/>
</dbReference>
<reference evidence="3" key="1">
    <citation type="journal article" date="2014" name="Front. Microbiol.">
        <title>High frequency of phylogenetically diverse reductive dehalogenase-homologous genes in deep subseafloor sedimentary metagenomes.</title>
        <authorList>
            <person name="Kawai M."/>
            <person name="Futagami T."/>
            <person name="Toyoda A."/>
            <person name="Takaki Y."/>
            <person name="Nishi S."/>
            <person name="Hori S."/>
            <person name="Arai W."/>
            <person name="Tsubouchi T."/>
            <person name="Morono Y."/>
            <person name="Uchiyama I."/>
            <person name="Ito T."/>
            <person name="Fujiyama A."/>
            <person name="Inagaki F."/>
            <person name="Takami H."/>
        </authorList>
    </citation>
    <scope>NUCLEOTIDE SEQUENCE</scope>
    <source>
        <strain evidence="3">Expedition CK06-06</strain>
    </source>
</reference>
<evidence type="ECO:0000256" key="1">
    <source>
        <dbReference type="ARBA" id="ARBA00022679"/>
    </source>
</evidence>